<reference evidence="2 3" key="1">
    <citation type="submission" date="2020-01" db="EMBL/GenBank/DDBJ databases">
        <authorList>
            <person name="Kim M.K."/>
        </authorList>
    </citation>
    <scope>NUCLEOTIDE SEQUENCE [LARGE SCALE GENOMIC DNA]</scope>
    <source>
        <strain evidence="2 3">172606-1</strain>
    </source>
</reference>
<keyword evidence="3" id="KW-1185">Reference proteome</keyword>
<keyword evidence="1" id="KW-0732">Signal</keyword>
<protein>
    <submittedName>
        <fullName evidence="2">Uncharacterized protein</fullName>
    </submittedName>
</protein>
<gene>
    <name evidence="2" type="ORF">GXP67_16885</name>
</gene>
<dbReference type="AlphaFoldDB" id="A0A6C0GJS9"/>
<evidence type="ECO:0000256" key="1">
    <source>
        <dbReference type="SAM" id="SignalP"/>
    </source>
</evidence>
<name>A0A6C0GJS9_9BACT</name>
<dbReference type="EMBL" id="CP048222">
    <property type="protein sequence ID" value="QHT68197.1"/>
    <property type="molecule type" value="Genomic_DNA"/>
</dbReference>
<proteinExistence type="predicted"/>
<dbReference type="KEGG" id="rhoz:GXP67_16885"/>
<dbReference type="RefSeq" id="WP_162444215.1">
    <property type="nucleotide sequence ID" value="NZ_CP048222.1"/>
</dbReference>
<dbReference type="Proteomes" id="UP000480178">
    <property type="component" value="Chromosome"/>
</dbReference>
<accession>A0A6C0GJS9</accession>
<sequence length="135" mass="15119">MKKLKLISTLIVAGLITMSMGFPTDLMNGRITDESEKENCLFATVSNVVVMTTVEFGKTNMRKKPIQELPTFHATEYSDITVKLFDPKGLLIMTQQISMDDFLASNEKSSLPNGSTFVMFHESTAYYFLEAGLMN</sequence>
<evidence type="ECO:0000313" key="3">
    <source>
        <dbReference type="Proteomes" id="UP000480178"/>
    </source>
</evidence>
<feature type="chain" id="PRO_5025445689" evidence="1">
    <location>
        <begin position="22"/>
        <end position="135"/>
    </location>
</feature>
<organism evidence="2 3">
    <name type="scientific">Rhodocytophaga rosea</name>
    <dbReference type="NCBI Taxonomy" id="2704465"/>
    <lineage>
        <taxon>Bacteria</taxon>
        <taxon>Pseudomonadati</taxon>
        <taxon>Bacteroidota</taxon>
        <taxon>Cytophagia</taxon>
        <taxon>Cytophagales</taxon>
        <taxon>Rhodocytophagaceae</taxon>
        <taxon>Rhodocytophaga</taxon>
    </lineage>
</organism>
<feature type="signal peptide" evidence="1">
    <location>
        <begin position="1"/>
        <end position="21"/>
    </location>
</feature>
<evidence type="ECO:0000313" key="2">
    <source>
        <dbReference type="EMBL" id="QHT68197.1"/>
    </source>
</evidence>